<dbReference type="Proteomes" id="UP000796880">
    <property type="component" value="Unassembled WGS sequence"/>
</dbReference>
<gene>
    <name evidence="2" type="ORF">FNV43_RR25417</name>
</gene>
<dbReference type="InterPro" id="IPR032675">
    <property type="entry name" value="LRR_dom_sf"/>
</dbReference>
<proteinExistence type="predicted"/>
<dbReference type="Gene3D" id="3.80.10.10">
    <property type="entry name" value="Ribonuclease Inhibitor"/>
    <property type="match status" value="1"/>
</dbReference>
<dbReference type="PANTHER" id="PTHR34145">
    <property type="entry name" value="OS02G0105600 PROTEIN"/>
    <property type="match status" value="1"/>
</dbReference>
<dbReference type="EMBL" id="VOIH02000011">
    <property type="protein sequence ID" value="KAF3434314.1"/>
    <property type="molecule type" value="Genomic_DNA"/>
</dbReference>
<dbReference type="Gene3D" id="1.20.1280.50">
    <property type="match status" value="1"/>
</dbReference>
<dbReference type="PANTHER" id="PTHR34145:SF28">
    <property type="entry name" value="F-BOX DOMAIN-CONTAINING PROTEIN"/>
    <property type="match status" value="1"/>
</dbReference>
<dbReference type="SUPFAM" id="SSF52047">
    <property type="entry name" value="RNI-like"/>
    <property type="match status" value="1"/>
</dbReference>
<comment type="caution">
    <text evidence="2">The sequence shown here is derived from an EMBL/GenBank/DDBJ whole genome shotgun (WGS) entry which is preliminary data.</text>
</comment>
<dbReference type="OrthoDB" id="1163307at2759"/>
<organism evidence="2 3">
    <name type="scientific">Rhamnella rubrinervis</name>
    <dbReference type="NCBI Taxonomy" id="2594499"/>
    <lineage>
        <taxon>Eukaryota</taxon>
        <taxon>Viridiplantae</taxon>
        <taxon>Streptophyta</taxon>
        <taxon>Embryophyta</taxon>
        <taxon>Tracheophyta</taxon>
        <taxon>Spermatophyta</taxon>
        <taxon>Magnoliopsida</taxon>
        <taxon>eudicotyledons</taxon>
        <taxon>Gunneridae</taxon>
        <taxon>Pentapetalae</taxon>
        <taxon>rosids</taxon>
        <taxon>fabids</taxon>
        <taxon>Rosales</taxon>
        <taxon>Rhamnaceae</taxon>
        <taxon>rhamnoid group</taxon>
        <taxon>Rhamneae</taxon>
        <taxon>Rhamnella</taxon>
    </lineage>
</organism>
<dbReference type="Pfam" id="PF00646">
    <property type="entry name" value="F-box"/>
    <property type="match status" value="1"/>
</dbReference>
<dbReference type="Pfam" id="PF23622">
    <property type="entry name" value="LRR_At1g61320_AtMIF1"/>
    <property type="match status" value="1"/>
</dbReference>
<dbReference type="InterPro" id="IPR053772">
    <property type="entry name" value="At1g61320/At1g61330-like"/>
</dbReference>
<dbReference type="InterPro" id="IPR055357">
    <property type="entry name" value="LRR_At1g61320_AtMIF1"/>
</dbReference>
<dbReference type="InterPro" id="IPR001810">
    <property type="entry name" value="F-box_dom"/>
</dbReference>
<sequence>MSNSKRNRTSTATTRRSASADRLSDVPEYVLHRILSFMPTFDAIRMSLVSKRFRNIWFHIPVLDFPQSRTKHIDFVGFVKNCFSRRIQVSPHDDLNNLEKFMLHIDYELFDYPNTIDYWLRYVLQMGVKELDLSIKPSNNLYSAPYYCVPESLLNNSTATSLTMLKLNNVGLRTSVHTSLPSLTSLSLTDVHLEEEEEEYESGILLQNLISGCPNIECLYWGRRIKRRINFLKDPISYIDLTVCRALKILSLYCSKLADKWLEDIVFGLPLLERLALDDCYGFKKLTIRSQSLKSFYFFCDRYSDIEVTLFTPNLVYFSYKGDGGSVFLMTSPNLLGEAVVKLVATDEHRIWYLDLLLLLSNLNCFNTMKLYLPSEKALLFPKYMRKMCHSTLPDLKHLKVKIHDDFNRHRELMKALLRLAPCLQTLEIKRQSYL</sequence>
<dbReference type="PROSITE" id="PS50181">
    <property type="entry name" value="FBOX"/>
    <property type="match status" value="1"/>
</dbReference>
<dbReference type="InterPro" id="IPR053781">
    <property type="entry name" value="F-box_AtFBL13-like"/>
</dbReference>
<dbReference type="AlphaFoldDB" id="A0A8K0DUI7"/>
<accession>A0A8K0DUI7</accession>
<dbReference type="InterPro" id="IPR036047">
    <property type="entry name" value="F-box-like_dom_sf"/>
</dbReference>
<evidence type="ECO:0000313" key="3">
    <source>
        <dbReference type="Proteomes" id="UP000796880"/>
    </source>
</evidence>
<dbReference type="SUPFAM" id="SSF81383">
    <property type="entry name" value="F-box domain"/>
    <property type="match status" value="1"/>
</dbReference>
<name>A0A8K0DUI7_9ROSA</name>
<evidence type="ECO:0000313" key="2">
    <source>
        <dbReference type="EMBL" id="KAF3434314.1"/>
    </source>
</evidence>
<protein>
    <recommendedName>
        <fullName evidence="1">F-box domain-containing protein</fullName>
    </recommendedName>
</protein>
<evidence type="ECO:0000259" key="1">
    <source>
        <dbReference type="PROSITE" id="PS50181"/>
    </source>
</evidence>
<feature type="domain" description="F-box" evidence="1">
    <location>
        <begin position="20"/>
        <end position="56"/>
    </location>
</feature>
<keyword evidence="3" id="KW-1185">Reference proteome</keyword>
<dbReference type="CDD" id="cd22160">
    <property type="entry name" value="F-box_AtFBL13-like"/>
    <property type="match status" value="1"/>
</dbReference>
<dbReference type="SMART" id="SM00256">
    <property type="entry name" value="FBOX"/>
    <property type="match status" value="1"/>
</dbReference>
<reference evidence="2" key="1">
    <citation type="submission" date="2020-03" db="EMBL/GenBank/DDBJ databases">
        <title>A high-quality chromosome-level genome assembly of a woody plant with both climbing and erect habits, Rhamnella rubrinervis.</title>
        <authorList>
            <person name="Lu Z."/>
            <person name="Yang Y."/>
            <person name="Zhu X."/>
            <person name="Sun Y."/>
        </authorList>
    </citation>
    <scope>NUCLEOTIDE SEQUENCE</scope>
    <source>
        <strain evidence="2">BYM</strain>
        <tissue evidence="2">Leaf</tissue>
    </source>
</reference>